<dbReference type="AlphaFoldDB" id="A0A346AXZ7"/>
<organism evidence="1 2">
    <name type="scientific">Megasphaera stantonii</name>
    <dbReference type="NCBI Taxonomy" id="2144175"/>
    <lineage>
        <taxon>Bacteria</taxon>
        <taxon>Bacillati</taxon>
        <taxon>Bacillota</taxon>
        <taxon>Negativicutes</taxon>
        <taxon>Veillonellales</taxon>
        <taxon>Veillonellaceae</taxon>
        <taxon>Megasphaera</taxon>
    </lineage>
</organism>
<proteinExistence type="predicted"/>
<name>A0A346AXZ7_9FIRM</name>
<accession>A0A346AXZ7</accession>
<sequence>MLYTVTIVPSDGKNIIEFGKTMDGDKDEKQIITEVNISFDTTDDDVRQKSNSMLAKLKICGEIKPEITDKLIAVFNWTRDPNQDQWYRTVEIEIKSSENNVVRSYKFEKMFVVDYIEHYEKEDKKCTFELELTQKENYLDNINTASC</sequence>
<evidence type="ECO:0000313" key="2">
    <source>
        <dbReference type="Proteomes" id="UP000254337"/>
    </source>
</evidence>
<reference evidence="1 2" key="1">
    <citation type="submission" date="2018-05" db="EMBL/GenBank/DDBJ databases">
        <title>Complete genome sequence of Megasphaera sp. AJH120T, isolated from the ceca of a chicken.</title>
        <authorList>
            <person name="Maki J."/>
            <person name="Looft T."/>
        </authorList>
    </citation>
    <scope>NUCLEOTIDE SEQUENCE [LARGE SCALE GENOMIC DNA]</scope>
    <source>
        <strain evidence="1 2">AJH120</strain>
    </source>
</reference>
<protein>
    <recommendedName>
        <fullName evidence="3">Phage tail protein</fullName>
    </recommendedName>
</protein>
<dbReference type="Proteomes" id="UP000254337">
    <property type="component" value="Chromosome"/>
</dbReference>
<dbReference type="RefSeq" id="WP_107196597.1">
    <property type="nucleotide sequence ID" value="NZ_CP029462.1"/>
</dbReference>
<keyword evidence="2" id="KW-1185">Reference proteome</keyword>
<evidence type="ECO:0000313" key="1">
    <source>
        <dbReference type="EMBL" id="AXL20740.1"/>
    </source>
</evidence>
<dbReference type="OrthoDB" id="9810984at2"/>
<dbReference type="EMBL" id="CP029462">
    <property type="protein sequence ID" value="AXL20740.1"/>
    <property type="molecule type" value="Genomic_DNA"/>
</dbReference>
<evidence type="ECO:0008006" key="3">
    <source>
        <dbReference type="Google" id="ProtNLM"/>
    </source>
</evidence>
<gene>
    <name evidence="1" type="ORF">DKB62_03690</name>
</gene>
<dbReference type="KEGG" id="meg:DKB62_03690"/>